<accession>A0A1W6BY52</accession>
<protein>
    <submittedName>
        <fullName evidence="1">Uncharacterized protein</fullName>
    </submittedName>
</protein>
<dbReference type="RefSeq" id="WP_027305196.1">
    <property type="nucleotide sequence ID" value="NZ_CP020867.1"/>
</dbReference>
<sequence>MLTSANFSGVDFRGLNNIAFKAKDINIAQKTQTQLSKEENEREILDLSLNAGIKVIFEDTLNKTLISLNLTEQNFKTLKDNFNKNNNFYQREDGSIRLNGEAENFISSWFYDFAHELNFLNADSNKDKLINGNETNNAYAHASLITFGPNSVTFNTLGKISYALAGYSNLSIEEGINTRIEQDKDLNGEIKFSEKFSQKDLNIFANTARNIAQGEDEDLEFKSKKEDLLQKVLTQGINALNQKELEEFKFKYPKEYENLKQEQVKFELSKDFLG</sequence>
<dbReference type="EMBL" id="CP020867">
    <property type="protein sequence ID" value="ARJ57015.1"/>
    <property type="molecule type" value="Genomic_DNA"/>
</dbReference>
<name>A0A1W6BY52_9BACT</name>
<dbReference type="AlphaFoldDB" id="A0A1W6BY52"/>
<dbReference type="eggNOG" id="ENOG50318JE">
    <property type="taxonomic scope" value="Bacteria"/>
</dbReference>
<dbReference type="KEGG" id="ccun:CCUN_1427"/>
<gene>
    <name evidence="1" type="ORF">CCUN_1427</name>
</gene>
<proteinExistence type="predicted"/>
<dbReference type="Proteomes" id="UP000192902">
    <property type="component" value="Chromosome"/>
</dbReference>
<dbReference type="STRING" id="1121267.CCUN_1427"/>
<evidence type="ECO:0000313" key="1">
    <source>
        <dbReference type="EMBL" id="ARJ57015.1"/>
    </source>
</evidence>
<evidence type="ECO:0000313" key="2">
    <source>
        <dbReference type="Proteomes" id="UP000192902"/>
    </source>
</evidence>
<dbReference type="OrthoDB" id="5352861at2"/>
<reference evidence="1 2" key="1">
    <citation type="submission" date="2017-04" db="EMBL/GenBank/DDBJ databases">
        <title>Complete genome sequence of the Campylobacter cuniculorum type strain LMG24588.</title>
        <authorList>
            <person name="Miller W.G."/>
            <person name="Yee E."/>
            <person name="Revez J."/>
            <person name="Bono J.L."/>
            <person name="Rossi M."/>
        </authorList>
    </citation>
    <scope>NUCLEOTIDE SEQUENCE [LARGE SCALE GENOMIC DNA]</scope>
    <source>
        <strain evidence="1 2">LMG 24588</strain>
    </source>
</reference>
<organism evidence="1 2">
    <name type="scientific">Campylobacter cuniculorum DSM 23162 = LMG 24588</name>
    <dbReference type="NCBI Taxonomy" id="1121267"/>
    <lineage>
        <taxon>Bacteria</taxon>
        <taxon>Pseudomonadati</taxon>
        <taxon>Campylobacterota</taxon>
        <taxon>Epsilonproteobacteria</taxon>
        <taxon>Campylobacterales</taxon>
        <taxon>Campylobacteraceae</taxon>
        <taxon>Campylobacter</taxon>
    </lineage>
</organism>